<keyword evidence="2" id="KW-1185">Reference proteome</keyword>
<dbReference type="Proteomes" id="UP000198367">
    <property type="component" value="Chromosome"/>
</dbReference>
<sequence length="60" mass="7110">MIEDVVSAGIAGFRMKRTSLRIKRYWMQEVSSKRISIRVNSLYYGEERIQQDAIGMSHWM</sequence>
<gene>
    <name evidence="1" type="ORF">CF168_06750</name>
</gene>
<dbReference type="EMBL" id="CP022358">
    <property type="protein sequence ID" value="ASK68598.1"/>
    <property type="molecule type" value="Genomic_DNA"/>
</dbReference>
<name>A0A220UK94_9GAMM</name>
<dbReference type="KEGG" id="sbj:CF168_06750"/>
<accession>A0A220UK94</accession>
<dbReference type="AlphaFoldDB" id="A0A220UK94"/>
<proteinExistence type="predicted"/>
<organism evidence="1 2">
    <name type="scientific">Shewanella bicestrii</name>
    <dbReference type="NCBI Taxonomy" id="2018305"/>
    <lineage>
        <taxon>Bacteria</taxon>
        <taxon>Pseudomonadati</taxon>
        <taxon>Pseudomonadota</taxon>
        <taxon>Gammaproteobacteria</taxon>
        <taxon>Alteromonadales</taxon>
        <taxon>Shewanellaceae</taxon>
        <taxon>Shewanella</taxon>
    </lineage>
</organism>
<reference evidence="1 2" key="1">
    <citation type="submission" date="2017-07" db="EMBL/GenBank/DDBJ databases">
        <title>Phenotypical and genomic characterization of a clinical isolate of Shewanella bicestrii sp. nov. producing an extended-spectrum beta-lactamase and a new oxacillinase variant.</title>
        <authorList>
            <person name="Jousset A.B."/>
            <person name="Bonnin R.A."/>
            <person name="Girlich D."/>
            <person name="Dabos L."/>
            <person name="Potron A."/>
            <person name="Dortet L."/>
            <person name="Glaser P."/>
            <person name="Naas T."/>
        </authorList>
    </citation>
    <scope>NUCLEOTIDE SEQUENCE [LARGE SCALE GENOMIC DNA]</scope>
    <source>
        <strain evidence="1 2">JAB-1</strain>
    </source>
</reference>
<evidence type="ECO:0000313" key="2">
    <source>
        <dbReference type="Proteomes" id="UP000198367"/>
    </source>
</evidence>
<evidence type="ECO:0000313" key="1">
    <source>
        <dbReference type="EMBL" id="ASK68598.1"/>
    </source>
</evidence>
<protein>
    <submittedName>
        <fullName evidence="1">Uncharacterized protein</fullName>
    </submittedName>
</protein>